<dbReference type="AlphaFoldDB" id="A0A5C5Z0L5"/>
<proteinExistence type="predicted"/>
<comment type="caution">
    <text evidence="1">The sequence shown here is derived from an EMBL/GenBank/DDBJ whole genome shotgun (WGS) entry which is preliminary data.</text>
</comment>
<dbReference type="Proteomes" id="UP000315010">
    <property type="component" value="Unassembled WGS sequence"/>
</dbReference>
<accession>A0A5C5Z0L5</accession>
<reference evidence="1 2" key="1">
    <citation type="submission" date="2019-02" db="EMBL/GenBank/DDBJ databases">
        <title>Deep-cultivation of Planctomycetes and their phenomic and genomic characterization uncovers novel biology.</title>
        <authorList>
            <person name="Wiegand S."/>
            <person name="Jogler M."/>
            <person name="Boedeker C."/>
            <person name="Pinto D."/>
            <person name="Vollmers J."/>
            <person name="Rivas-Marin E."/>
            <person name="Kohn T."/>
            <person name="Peeters S.H."/>
            <person name="Heuer A."/>
            <person name="Rast P."/>
            <person name="Oberbeckmann S."/>
            <person name="Bunk B."/>
            <person name="Jeske O."/>
            <person name="Meyerdierks A."/>
            <person name="Storesund J.E."/>
            <person name="Kallscheuer N."/>
            <person name="Luecker S."/>
            <person name="Lage O.M."/>
            <person name="Pohl T."/>
            <person name="Merkel B.J."/>
            <person name="Hornburger P."/>
            <person name="Mueller R.-W."/>
            <person name="Bruemmer F."/>
            <person name="Labrenz M."/>
            <person name="Spormann A.M."/>
            <person name="Op Den Camp H."/>
            <person name="Overmann J."/>
            <person name="Amann R."/>
            <person name="Jetten M.S.M."/>
            <person name="Mascher T."/>
            <person name="Medema M.H."/>
            <person name="Devos D.P."/>
            <person name="Kaster A.-K."/>
            <person name="Ovreas L."/>
            <person name="Rohde M."/>
            <person name="Galperin M.Y."/>
            <person name="Jogler C."/>
        </authorList>
    </citation>
    <scope>NUCLEOTIDE SEQUENCE [LARGE SCALE GENOMIC DNA]</scope>
    <source>
        <strain evidence="1 2">CA13</strain>
    </source>
</reference>
<gene>
    <name evidence="1" type="ORF">CA13_17640</name>
</gene>
<dbReference type="EMBL" id="SJPJ01000001">
    <property type="protein sequence ID" value="TWT80351.1"/>
    <property type="molecule type" value="Genomic_DNA"/>
</dbReference>
<sequence length="544" mass="60649">MFLSARCRPTFATKISVTQMSHQSITQTVSQTIVNLKKANWKRMIIFKRKLLRLLSAAGIFGSALCMEVAADTSPWTTGNRIAISADGNPDADADDVGATPLTLAVLAKAGLQDNLVHFDFNNFLEYKRIDSVNNRMWRSAMGGQTRWGFDSSRFFDAAMDPDGAVAHLTSEINKSTAEDPLYLIAAGPMELIYRALEAANCSARHHVKIVSHHDYNEYFKPRLWHRNWNDVKALVPIIGYLRIKDQNGSNGSGLKGSANTDFSWLQNHADPKLNWVYDRIVAGKPDVSDAGMLTWLIGINGTDEVVTIPEMQAWFGTNVVPDHGGRSTTPAAPAGVTPDVVPPATESIFEEVDGKLVIEAESVPLTDNWMLESTESNFSGSGYIRWMPSWVNKISHQHEGVLIYKLRIKNPGKYRMALRSSHKGAPERDKWNDCWTLMGLNPVSPYGMTRKTYHSINQEQFDSGLGFTWHTTHENYGSVAKTDGHFSTPIYNLTKGDHYFWICGRSGGFRIDKIHFFKEGISGFKSDSKPTTPILPGDSETLR</sequence>
<evidence type="ECO:0008006" key="3">
    <source>
        <dbReference type="Google" id="ProtNLM"/>
    </source>
</evidence>
<name>A0A5C5Z0L5_9BACT</name>
<protein>
    <recommendedName>
        <fullName evidence="3">DUF1593 domain-containing protein</fullName>
    </recommendedName>
</protein>
<dbReference type="Gene3D" id="2.60.120.260">
    <property type="entry name" value="Galactose-binding domain-like"/>
    <property type="match status" value="1"/>
</dbReference>
<keyword evidence="2" id="KW-1185">Reference proteome</keyword>
<evidence type="ECO:0000313" key="1">
    <source>
        <dbReference type="EMBL" id="TWT80351.1"/>
    </source>
</evidence>
<evidence type="ECO:0000313" key="2">
    <source>
        <dbReference type="Proteomes" id="UP000315010"/>
    </source>
</evidence>
<organism evidence="1 2">
    <name type="scientific">Novipirellula herctigrandis</name>
    <dbReference type="NCBI Taxonomy" id="2527986"/>
    <lineage>
        <taxon>Bacteria</taxon>
        <taxon>Pseudomonadati</taxon>
        <taxon>Planctomycetota</taxon>
        <taxon>Planctomycetia</taxon>
        <taxon>Pirellulales</taxon>
        <taxon>Pirellulaceae</taxon>
        <taxon>Novipirellula</taxon>
    </lineage>
</organism>